<dbReference type="AlphaFoldDB" id="A0A1V6M331"/>
<dbReference type="InterPro" id="IPR051094">
    <property type="entry name" value="Diverse_Catalytic_Enzymes"/>
</dbReference>
<dbReference type="Proteomes" id="UP000242219">
    <property type="component" value="Unassembled WGS sequence"/>
</dbReference>
<dbReference type="FunFam" id="1.10.3210.10:FF:000024">
    <property type="entry name" value="Deoxyguanosinetriphosphate triphosphohydrolase-like protein"/>
    <property type="match status" value="1"/>
</dbReference>
<sequence>MLTRKEIELREERELASYAMKSKDSRGRKYPEPEHEYRSVYQRDRDRIIHSTAFRRLEYKTQVFVNHEGDYYRTRLTHTMEVSQIARSIARVLNLNEDIAEAISLAHDLGHTPFGHSGEDALKKLMEGHGGFEHNLHGLRVVDILERKYPDFPGLNLSWELKESIIKHKSPYDSTSIATEYHANEQPLLEAQIVDKADSIAYDNHDLDDSLKAGIITDDDLQVVDLWRETQKRVKHKYTINDRDIVIAQTIKTIIDLEVTDLIENTMSRIRQEGIKTVLDVRQYPGLIVSFSPILSKQKRNLQEFLFKNVYQHYRVVRMADKAKRFLEELFIAFIKNPKQLPIEYQKWVEEAGLYQAVCDYIAGMTDRFAQDEYKKLFYPYERV</sequence>
<comment type="caution">
    <text evidence="4">The sequence shown here is derived from an EMBL/GenBank/DDBJ whole genome shotgun (WGS) entry which is preliminary data.</text>
</comment>
<dbReference type="HAMAP" id="MF_01212">
    <property type="entry name" value="dGTPase_type2"/>
    <property type="match status" value="1"/>
</dbReference>
<keyword evidence="1 2" id="KW-0378">Hydrolase</keyword>
<evidence type="ECO:0000256" key="2">
    <source>
        <dbReference type="HAMAP-Rule" id="MF_01212"/>
    </source>
</evidence>
<evidence type="ECO:0000259" key="3">
    <source>
        <dbReference type="PROSITE" id="PS51831"/>
    </source>
</evidence>
<dbReference type="InterPro" id="IPR006261">
    <property type="entry name" value="dGTPase"/>
</dbReference>
<dbReference type="InterPro" id="IPR023023">
    <property type="entry name" value="dNTPase_2"/>
</dbReference>
<feature type="domain" description="HD" evidence="3">
    <location>
        <begin position="75"/>
        <end position="203"/>
    </location>
</feature>
<comment type="similarity">
    <text evidence="2">Belongs to the dGTPase family. Type 2 subfamily.</text>
</comment>
<dbReference type="RefSeq" id="WP_070066088.1">
    <property type="nucleotide sequence ID" value="NZ_MJUW02000021.1"/>
</dbReference>
<dbReference type="PANTHER" id="PTHR35795:SF1">
    <property type="entry name" value="BIS(5'-NUCLEOSYL)-TETRAPHOSPHATASE, SYMMETRICAL"/>
    <property type="match status" value="1"/>
</dbReference>
<name>A0A1V6M331_9BACT</name>
<dbReference type="Pfam" id="PF13286">
    <property type="entry name" value="HD_assoc"/>
    <property type="match status" value="1"/>
</dbReference>
<organism evidence="4 5">
    <name type="scientific">Candidatus Brocadia sapporoensis</name>
    <dbReference type="NCBI Taxonomy" id="392547"/>
    <lineage>
        <taxon>Bacteria</taxon>
        <taxon>Pseudomonadati</taxon>
        <taxon>Planctomycetota</taxon>
        <taxon>Candidatus Brocadiia</taxon>
        <taxon>Candidatus Brocadiales</taxon>
        <taxon>Candidatus Brocadiaceae</taxon>
        <taxon>Candidatus Brocadia</taxon>
    </lineage>
</organism>
<dbReference type="CDD" id="cd00077">
    <property type="entry name" value="HDc"/>
    <property type="match status" value="1"/>
</dbReference>
<dbReference type="InterPro" id="IPR006674">
    <property type="entry name" value="HD_domain"/>
</dbReference>
<dbReference type="Pfam" id="PF01966">
    <property type="entry name" value="HD"/>
    <property type="match status" value="1"/>
</dbReference>
<dbReference type="NCBIfam" id="NF002326">
    <property type="entry name" value="PRK01286.1-1"/>
    <property type="match status" value="1"/>
</dbReference>
<dbReference type="SUPFAM" id="SSF109604">
    <property type="entry name" value="HD-domain/PDEase-like"/>
    <property type="match status" value="1"/>
</dbReference>
<evidence type="ECO:0000313" key="5">
    <source>
        <dbReference type="Proteomes" id="UP000242219"/>
    </source>
</evidence>
<dbReference type="PROSITE" id="PS51831">
    <property type="entry name" value="HD"/>
    <property type="match status" value="1"/>
</dbReference>
<dbReference type="PANTHER" id="PTHR35795">
    <property type="entry name" value="SLR1885 PROTEIN"/>
    <property type="match status" value="1"/>
</dbReference>
<dbReference type="EMBL" id="MJUW02000021">
    <property type="protein sequence ID" value="OQD46726.1"/>
    <property type="molecule type" value="Genomic_DNA"/>
</dbReference>
<dbReference type="InterPro" id="IPR026875">
    <property type="entry name" value="PHydrolase_assoc_dom"/>
</dbReference>
<evidence type="ECO:0000313" key="4">
    <source>
        <dbReference type="EMBL" id="OQD46726.1"/>
    </source>
</evidence>
<dbReference type="NCBIfam" id="TIGR01353">
    <property type="entry name" value="dGTP_triPase"/>
    <property type="match status" value="1"/>
</dbReference>
<dbReference type="Gene3D" id="1.10.3210.10">
    <property type="entry name" value="Hypothetical protein af1432"/>
    <property type="match status" value="1"/>
</dbReference>
<dbReference type="GO" id="GO:0016793">
    <property type="term" value="F:triphosphoric monoester hydrolase activity"/>
    <property type="evidence" value="ECO:0007669"/>
    <property type="project" value="InterPro"/>
</dbReference>
<gene>
    <name evidence="4" type="ORF">BIY37_01575</name>
</gene>
<reference evidence="4 5" key="1">
    <citation type="journal article" date="2016" name="Genome Announc.">
        <title>Draft Genome Sequence of the Anaerobic Ammonium-Oxidizing Bacterium 'Candidatus Brocadia sp. 40'.</title>
        <authorList>
            <person name="Ali M."/>
            <person name="Haroon M.F."/>
            <person name="Narita Y."/>
            <person name="Zhang L."/>
            <person name="Rangel Shaw D."/>
            <person name="Okabe S."/>
            <person name="Saikaly P.E."/>
        </authorList>
    </citation>
    <scope>NUCLEOTIDE SEQUENCE [LARGE SCALE GENOMIC DNA]</scope>
    <source>
        <strain evidence="4 5">40</strain>
    </source>
</reference>
<dbReference type="InterPro" id="IPR003607">
    <property type="entry name" value="HD/PDEase_dom"/>
</dbReference>
<protein>
    <recommendedName>
        <fullName evidence="2">Deoxyguanosinetriphosphate triphosphohydrolase-like protein</fullName>
    </recommendedName>
</protein>
<proteinExistence type="inferred from homology"/>
<keyword evidence="5" id="KW-1185">Reference proteome</keyword>
<dbReference type="SMART" id="SM00471">
    <property type="entry name" value="HDc"/>
    <property type="match status" value="1"/>
</dbReference>
<accession>A0A1V6M331</accession>
<evidence type="ECO:0000256" key="1">
    <source>
        <dbReference type="ARBA" id="ARBA00022801"/>
    </source>
</evidence>